<dbReference type="EMBL" id="RBOA01000093">
    <property type="protein sequence ID" value="RMM02754.1"/>
    <property type="molecule type" value="Genomic_DNA"/>
</dbReference>
<reference evidence="2 4" key="2">
    <citation type="submission" date="2018-08" db="EMBL/GenBank/DDBJ databases">
        <title>Recombination of ecologically and evolutionarily significant loci maintains genetic cohesion in the Pseudomonas syringae species complex.</title>
        <authorList>
            <person name="Dillon M."/>
            <person name="Thakur S."/>
            <person name="Almeida R.N.D."/>
            <person name="Weir B.S."/>
            <person name="Guttman D.S."/>
        </authorList>
    </citation>
    <scope>NUCLEOTIDE SEQUENCE [LARGE SCALE GENOMIC DNA]</scope>
    <source>
        <strain evidence="2 4">ICMP 8636</strain>
    </source>
</reference>
<dbReference type="Pfam" id="PF05100">
    <property type="entry name" value="Phage_tail_L"/>
    <property type="match status" value="1"/>
</dbReference>
<dbReference type="GO" id="GO:0046718">
    <property type="term" value="P:symbiont entry into host cell"/>
    <property type="evidence" value="ECO:0007669"/>
    <property type="project" value="InterPro"/>
</dbReference>
<dbReference type="Proteomes" id="UP000050490">
    <property type="component" value="Unassembled WGS sequence"/>
</dbReference>
<dbReference type="EMBL" id="LJQI01000094">
    <property type="protein sequence ID" value="KPX36054.1"/>
    <property type="molecule type" value="Genomic_DNA"/>
</dbReference>
<dbReference type="AlphaFoldDB" id="A0A0P9R2C9"/>
<evidence type="ECO:0000313" key="3">
    <source>
        <dbReference type="Proteomes" id="UP000050490"/>
    </source>
</evidence>
<evidence type="ECO:0000313" key="4">
    <source>
        <dbReference type="Proteomes" id="UP000272627"/>
    </source>
</evidence>
<dbReference type="GO" id="GO:0030430">
    <property type="term" value="C:host cell cytoplasm"/>
    <property type="evidence" value="ECO:0007669"/>
    <property type="project" value="InterPro"/>
</dbReference>
<accession>A0A0P9R2C9</accession>
<evidence type="ECO:0000313" key="1">
    <source>
        <dbReference type="EMBL" id="KPX36054.1"/>
    </source>
</evidence>
<reference evidence="1 3" key="1">
    <citation type="submission" date="2015-09" db="EMBL/GenBank/DDBJ databases">
        <title>Genome announcement of multiple Pseudomonas syringae strains.</title>
        <authorList>
            <person name="Thakur S."/>
            <person name="Wang P.W."/>
            <person name="Gong Y."/>
            <person name="Weir B.S."/>
            <person name="Guttman D.S."/>
        </authorList>
    </citation>
    <scope>NUCLEOTIDE SEQUENCE [LARGE SCALE GENOMIC DNA]</scope>
    <source>
        <strain evidence="1 3">ICMP4455</strain>
    </source>
</reference>
<organism evidence="1 3">
    <name type="scientific">Pseudomonas amygdali pv. eriobotryae</name>
    <dbReference type="NCBI Taxonomy" id="129137"/>
    <lineage>
        <taxon>Bacteria</taxon>
        <taxon>Pseudomonadati</taxon>
        <taxon>Pseudomonadota</taxon>
        <taxon>Gammaproteobacteria</taxon>
        <taxon>Pseudomonadales</taxon>
        <taxon>Pseudomonadaceae</taxon>
        <taxon>Pseudomonas</taxon>
        <taxon>Pseudomonas amygdali</taxon>
    </lineage>
</organism>
<dbReference type="Proteomes" id="UP000272627">
    <property type="component" value="Unassembled WGS sequence"/>
</dbReference>
<gene>
    <name evidence="1" type="ORF">ALO70_100457</name>
    <name evidence="2" type="ORF">ALQ86_100493</name>
</gene>
<dbReference type="PATRIC" id="fig|129137.4.peg.6409"/>
<dbReference type="GO" id="GO:0051536">
    <property type="term" value="F:iron-sulfur cluster binding"/>
    <property type="evidence" value="ECO:0007669"/>
    <property type="project" value="InterPro"/>
</dbReference>
<name>A0A0P9R2C9_PSEA0</name>
<protein>
    <submittedName>
        <fullName evidence="1">Lambda-like phage minor tail protein L</fullName>
    </submittedName>
</protein>
<proteinExistence type="predicted"/>
<dbReference type="NCBIfam" id="TIGR01600">
    <property type="entry name" value="phage_tail_L"/>
    <property type="match status" value="1"/>
</dbReference>
<evidence type="ECO:0000313" key="2">
    <source>
        <dbReference type="EMBL" id="RMM02754.1"/>
    </source>
</evidence>
<sequence length="241" mass="26757">MRGFSLVITMIYSADIQKLEPGNQIRLYELDATRLGATLWRFHGHEHEGDIIWQGQLYSPIQIEASGFDIRGDGRPATPKLRLANELSGVPRAVSALCLQFKDLAGASFKVIETFKHFLDAANFDGGNPDAADQCRTSLWRIEQKTEENFSAVGFELSSPIDMEGQQLPSQQITKLCRWAMRGQYRQEACAYTGTAMFDKKNGPTDNPALDRCGGWWSSCKLRGNTRRFGGSMGASLIAKG</sequence>
<dbReference type="InterPro" id="IPR006487">
    <property type="entry name" value="Phage_lambda_L"/>
</dbReference>
<comment type="caution">
    <text evidence="1">The sequence shown here is derived from an EMBL/GenBank/DDBJ whole genome shotgun (WGS) entry which is preliminary data.</text>
</comment>